<dbReference type="Proteomes" id="UP001549691">
    <property type="component" value="Unassembled WGS sequence"/>
</dbReference>
<protein>
    <recommendedName>
        <fullName evidence="4">Transmembrane protein</fullName>
    </recommendedName>
</protein>
<sequence length="145" mass="15237">MTSAEHLATLTATFLRSTHPLQVFGWILCGTAAAGVLLATRHSTPYALWLFAAALASGLPLAWFALRIRFDVAAFELIAAQAESHNALPDFDTALSQLGLHKGADARDLVQRAAATKGLVVRLAAVICGQLILVLAGVGVLYAMA</sequence>
<dbReference type="EMBL" id="JBEWZI010000028">
    <property type="protein sequence ID" value="MET7016127.1"/>
    <property type="molecule type" value="Genomic_DNA"/>
</dbReference>
<evidence type="ECO:0008006" key="4">
    <source>
        <dbReference type="Google" id="ProtNLM"/>
    </source>
</evidence>
<dbReference type="RefSeq" id="WP_354602584.1">
    <property type="nucleotide sequence ID" value="NZ_JBEWZI010000028.1"/>
</dbReference>
<evidence type="ECO:0000313" key="3">
    <source>
        <dbReference type="Proteomes" id="UP001549691"/>
    </source>
</evidence>
<accession>A0ABV2TQC5</accession>
<organism evidence="2 3">
    <name type="scientific">Uliginosibacterium flavum</name>
    <dbReference type="NCBI Taxonomy" id="1396831"/>
    <lineage>
        <taxon>Bacteria</taxon>
        <taxon>Pseudomonadati</taxon>
        <taxon>Pseudomonadota</taxon>
        <taxon>Betaproteobacteria</taxon>
        <taxon>Rhodocyclales</taxon>
        <taxon>Zoogloeaceae</taxon>
        <taxon>Uliginosibacterium</taxon>
    </lineage>
</organism>
<evidence type="ECO:0000313" key="2">
    <source>
        <dbReference type="EMBL" id="MET7016127.1"/>
    </source>
</evidence>
<reference evidence="2 3" key="1">
    <citation type="submission" date="2024-07" db="EMBL/GenBank/DDBJ databases">
        <title>Uliginosibacterium flavum JJ3220;KACC:17644.</title>
        <authorList>
            <person name="Kim M.K."/>
        </authorList>
    </citation>
    <scope>NUCLEOTIDE SEQUENCE [LARGE SCALE GENOMIC DNA]</scope>
    <source>
        <strain evidence="2 3">KACC:17644</strain>
    </source>
</reference>
<comment type="caution">
    <text evidence="2">The sequence shown here is derived from an EMBL/GenBank/DDBJ whole genome shotgun (WGS) entry which is preliminary data.</text>
</comment>
<proteinExistence type="predicted"/>
<evidence type="ECO:0000256" key="1">
    <source>
        <dbReference type="SAM" id="Phobius"/>
    </source>
</evidence>
<gene>
    <name evidence="2" type="ORF">ABXR19_18220</name>
</gene>
<name>A0ABV2TQC5_9RHOO</name>
<feature type="transmembrane region" description="Helical" evidence="1">
    <location>
        <begin position="46"/>
        <end position="66"/>
    </location>
</feature>
<keyword evidence="1" id="KW-1133">Transmembrane helix</keyword>
<feature type="transmembrane region" description="Helical" evidence="1">
    <location>
        <begin position="21"/>
        <end position="40"/>
    </location>
</feature>
<keyword evidence="1" id="KW-0472">Membrane</keyword>
<keyword evidence="1" id="KW-0812">Transmembrane</keyword>
<keyword evidence="3" id="KW-1185">Reference proteome</keyword>
<feature type="transmembrane region" description="Helical" evidence="1">
    <location>
        <begin position="119"/>
        <end position="144"/>
    </location>
</feature>